<dbReference type="InterPro" id="IPR005545">
    <property type="entry name" value="YCII"/>
</dbReference>
<dbReference type="SUPFAM" id="SSF54909">
    <property type="entry name" value="Dimeric alpha+beta barrel"/>
    <property type="match status" value="1"/>
</dbReference>
<accession>A0AA41QQ81</accession>
<dbReference type="Gene3D" id="3.30.70.1060">
    <property type="entry name" value="Dimeric alpha+beta barrel"/>
    <property type="match status" value="1"/>
</dbReference>
<name>A0AA41QQ81_9HYPH</name>
<dbReference type="InterPro" id="IPR011008">
    <property type="entry name" value="Dimeric_a/b-barrel"/>
</dbReference>
<organism evidence="3 4">
    <name type="scientific">Paradevosia shaoguanensis</name>
    <dbReference type="NCBI Taxonomy" id="1335043"/>
    <lineage>
        <taxon>Bacteria</taxon>
        <taxon>Pseudomonadati</taxon>
        <taxon>Pseudomonadota</taxon>
        <taxon>Alphaproteobacteria</taxon>
        <taxon>Hyphomicrobiales</taxon>
        <taxon>Devosiaceae</taxon>
        <taxon>Paradevosia</taxon>
    </lineage>
</organism>
<dbReference type="Pfam" id="PF03795">
    <property type="entry name" value="YCII"/>
    <property type="match status" value="1"/>
</dbReference>
<protein>
    <submittedName>
        <fullName evidence="3">YciI family protein</fullName>
    </submittedName>
</protein>
<comment type="caution">
    <text evidence="3">The sequence shown here is derived from an EMBL/GenBank/DDBJ whole genome shotgun (WGS) entry which is preliminary data.</text>
</comment>
<dbReference type="RefSeq" id="WP_035033963.1">
    <property type="nucleotide sequence ID" value="NZ_JAKETQ010000002.1"/>
</dbReference>
<proteinExistence type="inferred from homology"/>
<evidence type="ECO:0000313" key="4">
    <source>
        <dbReference type="Proteomes" id="UP001156140"/>
    </source>
</evidence>
<keyword evidence="4" id="KW-1185">Reference proteome</keyword>
<sequence>MRFMVIVKSTPESETGAMPTPEQLAEMGRFNEELIKAGILLAAEGLTASKEGARVRFEGGGKTTIKDGPFTESKELVAGFWIIQVKDRDEALAWVRRIPFEEGEVEVRRVSEVSDFVSDEVSDPYLEREQAWRDANQKPIS</sequence>
<dbReference type="AlphaFoldDB" id="A0AA41QQ81"/>
<evidence type="ECO:0000256" key="1">
    <source>
        <dbReference type="ARBA" id="ARBA00007689"/>
    </source>
</evidence>
<dbReference type="PANTHER" id="PTHR35174">
    <property type="entry name" value="BLL7171 PROTEIN-RELATED"/>
    <property type="match status" value="1"/>
</dbReference>
<gene>
    <name evidence="3" type="ORF">ML536_15965</name>
</gene>
<evidence type="ECO:0000313" key="3">
    <source>
        <dbReference type="EMBL" id="MCI0128327.1"/>
    </source>
</evidence>
<comment type="similarity">
    <text evidence="1">Belongs to the YciI family.</text>
</comment>
<evidence type="ECO:0000259" key="2">
    <source>
        <dbReference type="Pfam" id="PF03795"/>
    </source>
</evidence>
<dbReference type="PANTHER" id="PTHR35174:SF4">
    <property type="entry name" value="BLL7163 PROTEIN"/>
    <property type="match status" value="1"/>
</dbReference>
<feature type="domain" description="YCII-related" evidence="2">
    <location>
        <begin position="1"/>
        <end position="113"/>
    </location>
</feature>
<dbReference type="EMBL" id="JALAZD010000002">
    <property type="protein sequence ID" value="MCI0128327.1"/>
    <property type="molecule type" value="Genomic_DNA"/>
</dbReference>
<dbReference type="Proteomes" id="UP001156140">
    <property type="component" value="Unassembled WGS sequence"/>
</dbReference>
<reference evidence="3" key="1">
    <citation type="submission" date="2022-03" db="EMBL/GenBank/DDBJ databases">
        <title>The complete genome sequence of a Methyloterrigena soli.</title>
        <authorList>
            <person name="Zi Z."/>
        </authorList>
    </citation>
    <scope>NUCLEOTIDE SEQUENCE</scope>
    <source>
        <strain evidence="3">M48</strain>
    </source>
</reference>